<evidence type="ECO:0000256" key="2">
    <source>
        <dbReference type="ARBA" id="ARBA00022801"/>
    </source>
</evidence>
<dbReference type="InterPro" id="IPR029000">
    <property type="entry name" value="Cyclophilin-like_dom_sf"/>
</dbReference>
<reference evidence="6" key="1">
    <citation type="journal article" date="2019" name="Int. J. Syst. Evol. Microbiol.">
        <title>The Global Catalogue of Microorganisms (GCM) 10K type strain sequencing project: providing services to taxonomists for standard genome sequencing and annotation.</title>
        <authorList>
            <consortium name="The Broad Institute Genomics Platform"/>
            <consortium name="The Broad Institute Genome Sequencing Center for Infectious Disease"/>
            <person name="Wu L."/>
            <person name="Ma J."/>
        </authorList>
    </citation>
    <scope>NUCLEOTIDE SEQUENCE [LARGE SCALE GENOMIC DNA]</scope>
    <source>
        <strain evidence="6">CCUG 50353</strain>
    </source>
</reference>
<dbReference type="EMBL" id="JBHSEF010000010">
    <property type="protein sequence ID" value="MFC4354300.1"/>
    <property type="molecule type" value="Genomic_DNA"/>
</dbReference>
<dbReference type="Proteomes" id="UP001595733">
    <property type="component" value="Unassembled WGS sequence"/>
</dbReference>
<dbReference type="RefSeq" id="WP_378140579.1">
    <property type="nucleotide sequence ID" value="NZ_JBHSEF010000010.1"/>
</dbReference>
<name>A0ABV8UTP1_9BACL</name>
<evidence type="ECO:0000313" key="5">
    <source>
        <dbReference type="EMBL" id="MFC4354300.1"/>
    </source>
</evidence>
<gene>
    <name evidence="5" type="ORF">ACFO0S_04330</name>
</gene>
<organism evidence="5 6">
    <name type="scientific">Chryseomicrobium palamuruense</name>
    <dbReference type="NCBI Taxonomy" id="682973"/>
    <lineage>
        <taxon>Bacteria</taxon>
        <taxon>Bacillati</taxon>
        <taxon>Bacillota</taxon>
        <taxon>Bacilli</taxon>
        <taxon>Bacillales</taxon>
        <taxon>Caryophanaceae</taxon>
        <taxon>Chryseomicrobium</taxon>
    </lineage>
</organism>
<keyword evidence="2" id="KW-0378">Hydrolase</keyword>
<feature type="domain" description="Carboxyltransferase" evidence="4">
    <location>
        <begin position="26"/>
        <end position="298"/>
    </location>
</feature>
<keyword evidence="3" id="KW-0067">ATP-binding</keyword>
<dbReference type="PANTHER" id="PTHR43309">
    <property type="entry name" value="5-OXOPROLINASE SUBUNIT C"/>
    <property type="match status" value="1"/>
</dbReference>
<dbReference type="Gene3D" id="2.40.100.10">
    <property type="entry name" value="Cyclophilin-like"/>
    <property type="match status" value="1"/>
</dbReference>
<keyword evidence="1" id="KW-0547">Nucleotide-binding</keyword>
<keyword evidence="6" id="KW-1185">Reference proteome</keyword>
<evidence type="ECO:0000259" key="4">
    <source>
        <dbReference type="SMART" id="SM00797"/>
    </source>
</evidence>
<dbReference type="SUPFAM" id="SSF50891">
    <property type="entry name" value="Cyclophilin-like"/>
    <property type="match status" value="1"/>
</dbReference>
<evidence type="ECO:0000313" key="6">
    <source>
        <dbReference type="Proteomes" id="UP001595733"/>
    </source>
</evidence>
<dbReference type="Pfam" id="PF02626">
    <property type="entry name" value="CT_A_B"/>
    <property type="match status" value="1"/>
</dbReference>
<comment type="caution">
    <text evidence="5">The sequence shown here is derived from an EMBL/GenBank/DDBJ whole genome shotgun (WGS) entry which is preliminary data.</text>
</comment>
<dbReference type="InterPro" id="IPR003778">
    <property type="entry name" value="CT_A_B"/>
</dbReference>
<protein>
    <submittedName>
        <fullName evidence="5">Biotin-dependent carboxyltransferase family protein</fullName>
    </submittedName>
</protein>
<dbReference type="PANTHER" id="PTHR43309:SF5">
    <property type="entry name" value="5-OXOPROLINASE SUBUNIT C"/>
    <property type="match status" value="1"/>
</dbReference>
<sequence length="298" mass="33383">MKKVFEVTKSLLHCSFQGERRIGFRKFGIPPSGPMDMLAYEKACILAGVRIGEPLIEIIGGNFSLNILEDCEIAVTGADLNHQLDGEKFPLWKTIRVYKGQTITFGNPVNGMIAYLALVGGYQTNWYLGSPSTYTKGKLGKILTKGTMIEQKSSMNTDYKLWYAKTLVNSQRSLCPSVIPTYMPEIEVRYWPSYHSLNFSEEQLQTFQNQQYTFKTGNRTGYLFDGNPIYLEDGHDIPSEATEFGTIQLPPNGKPIILMSDAQTIGGYVTLGKIDPADLWKIAQLKPGGKVSFHEQQI</sequence>
<dbReference type="InterPro" id="IPR052708">
    <property type="entry name" value="PxpC"/>
</dbReference>
<evidence type="ECO:0000256" key="3">
    <source>
        <dbReference type="ARBA" id="ARBA00022840"/>
    </source>
</evidence>
<evidence type="ECO:0000256" key="1">
    <source>
        <dbReference type="ARBA" id="ARBA00022741"/>
    </source>
</evidence>
<dbReference type="SMART" id="SM00797">
    <property type="entry name" value="AHS2"/>
    <property type="match status" value="1"/>
</dbReference>
<accession>A0ABV8UTP1</accession>
<proteinExistence type="predicted"/>